<dbReference type="Pfam" id="PF00534">
    <property type="entry name" value="Glycos_transf_1"/>
    <property type="match status" value="1"/>
</dbReference>
<dbReference type="AlphaFoldDB" id="C8S4A1"/>
<dbReference type="Proteomes" id="UP000010121">
    <property type="component" value="Unassembled WGS sequence"/>
</dbReference>
<dbReference type="GO" id="GO:0016757">
    <property type="term" value="F:glycosyltransferase activity"/>
    <property type="evidence" value="ECO:0007669"/>
    <property type="project" value="InterPro"/>
</dbReference>
<evidence type="ECO:0000259" key="1">
    <source>
        <dbReference type="Pfam" id="PF00534"/>
    </source>
</evidence>
<gene>
    <name evidence="2" type="ORF">Rsw2DRAFT_2879</name>
</gene>
<dbReference type="PANTHER" id="PTHR12526:SF600">
    <property type="entry name" value="GLYCOSYL TRANSFERASE GROUP 1"/>
    <property type="match status" value="1"/>
</dbReference>
<evidence type="ECO:0000313" key="3">
    <source>
        <dbReference type="Proteomes" id="UP000010121"/>
    </source>
</evidence>
<protein>
    <submittedName>
        <fullName evidence="2">Glycosyl transferase group 1</fullName>
    </submittedName>
</protein>
<evidence type="ECO:0000313" key="2">
    <source>
        <dbReference type="EMBL" id="EEW24160.1"/>
    </source>
</evidence>
<dbReference type="Gene3D" id="3.40.50.2000">
    <property type="entry name" value="Glycogen Phosphorylase B"/>
    <property type="match status" value="2"/>
</dbReference>
<organism evidence="2 3">
    <name type="scientific">Rhodobacter ferrooxidans</name>
    <dbReference type="NCBI Taxonomy" id="371731"/>
    <lineage>
        <taxon>Bacteria</taxon>
        <taxon>Pseudomonadati</taxon>
        <taxon>Pseudomonadota</taxon>
        <taxon>Alphaproteobacteria</taxon>
        <taxon>Rhodobacterales</taxon>
        <taxon>Rhodobacter group</taxon>
        <taxon>Rhodobacter</taxon>
    </lineage>
</organism>
<keyword evidence="3" id="KW-1185">Reference proteome</keyword>
<dbReference type="eggNOG" id="COG0438">
    <property type="taxonomic scope" value="Bacteria"/>
</dbReference>
<name>C8S4A1_9RHOB</name>
<sequence>MKTLLILTTLDVPGRRNNREHAALRELAPRFDRTIVVFRQRAAAGKPALALLQGRITRRDDAAVTFVAVDPPLNPPEGAVRGATTQRPSANLLTRLAGQGLDTLAILRDRLTIAALSHAAAQALAGLDPADITCEAFGPWAAEAARHLRRQGRLAAYAYIDRDFEPGFVSSPLRRRWVTRMEARAARTADLTLSIGQRLAARHTGTSRHHPVLSPTGVDVGFFTAPQRPPGPLHIVYVGEVAPWSALDLLIAALQHPGLSQARLSLRGPALPGYRSQLLGLVASSGLGARFDWPGDVDRSEIPPLLAQANLGYCLFRPTPLRCHAAPLKLLEYFAAGLPAIAAPGSEAGDLVARSGAGLLCAPTSAALADALIGFEATPAATRDRMADAAHATALAHDWRDIFAREAVLLAGLGNARATGSAVPASQTYGVRP</sequence>
<reference evidence="2 3" key="1">
    <citation type="submission" date="2009-08" db="EMBL/GenBank/DDBJ databases">
        <title>The draft genome of Rhodobacter sp. SW2.</title>
        <authorList>
            <consortium name="US DOE Joint Genome Institute (JGI-PGF)"/>
            <person name="Lucas S."/>
            <person name="Copeland A."/>
            <person name="Lapidus A."/>
            <person name="Glavina del Rio T."/>
            <person name="Tice H."/>
            <person name="Bruce D."/>
            <person name="Goodwin L."/>
            <person name="Pitluck S."/>
            <person name="Larimer F."/>
            <person name="Land M.L."/>
            <person name="Hauser L."/>
            <person name="Emerson D."/>
        </authorList>
    </citation>
    <scope>NUCLEOTIDE SEQUENCE [LARGE SCALE GENOMIC DNA]</scope>
    <source>
        <strain evidence="2 3">SW2</strain>
    </source>
</reference>
<dbReference type="SUPFAM" id="SSF53756">
    <property type="entry name" value="UDP-Glycosyltransferase/glycogen phosphorylase"/>
    <property type="match status" value="1"/>
</dbReference>
<feature type="domain" description="Glycosyl transferase family 1" evidence="1">
    <location>
        <begin position="228"/>
        <end position="390"/>
    </location>
</feature>
<dbReference type="InterPro" id="IPR001296">
    <property type="entry name" value="Glyco_trans_1"/>
</dbReference>
<dbReference type="STRING" id="371731.Rsw2DRAFT_2879"/>
<comment type="caution">
    <text evidence="2">The sequence shown here is derived from an EMBL/GenBank/DDBJ whole genome shotgun (WGS) entry which is preliminary data.</text>
</comment>
<proteinExistence type="predicted"/>
<accession>C8S4A1</accession>
<keyword evidence="2" id="KW-0808">Transferase</keyword>
<dbReference type="EMBL" id="ACYY01000024">
    <property type="protein sequence ID" value="EEW24160.1"/>
    <property type="molecule type" value="Genomic_DNA"/>
</dbReference>
<dbReference type="RefSeq" id="WP_008032194.1">
    <property type="nucleotide sequence ID" value="NZ_ACYY01000024.1"/>
</dbReference>
<dbReference type="PANTHER" id="PTHR12526">
    <property type="entry name" value="GLYCOSYLTRANSFERASE"/>
    <property type="match status" value="1"/>
</dbReference>